<dbReference type="PANTHER" id="PTHR11638:SF18">
    <property type="entry name" value="HEAT SHOCK PROTEIN 104"/>
    <property type="match status" value="1"/>
</dbReference>
<keyword evidence="3 9" id="KW-0677">Repeat</keyword>
<dbReference type="Gene3D" id="1.10.8.60">
    <property type="match status" value="1"/>
</dbReference>
<dbReference type="SUPFAM" id="SSF81923">
    <property type="entry name" value="Double Clp-N motif"/>
    <property type="match status" value="1"/>
</dbReference>
<sequence length="868" mass="97035">MQFDKLTIKSQQMIQSAQSIALRKNNQAIETIHLLKAMLEDKDGIAVSIIRKAGATLEQISALLDNAINKLVQVTGAGEIYLSTSLKKVIDRAFIEADKMKDQYVSLEHLLLAMLHVPGIHQDILKQSGVSLDIVLTVLKEIRGNQTITDQNPEETYQALEKYGRNLTELARTGKLDPVIGRDEEIRRIVQVLSRRRKNNPVLIGEPGVGKTAIVEGLAQRIVAGDVSESLKNRKVIELNMGALVAGAKYRGEFEERLKAVLKEVEASQGEIVLFIDELHTVVGAGAAEGSMDASNMLKPALARGTLRCVGATTLDEYRKYIEKDAALERRFQPVYASEPSVEDTISILRGLKEKYEVHHGVRIKDSAIVAAAALSNRYIADRFLPDKAIDLVDESASRLRIEIDSMPLVIDEVQRRITQAEIERQALKKEKDPASMERLHKLEKKLAEMHEEIGPMKLHWDNEKRLIQEISSIRERMDQAQTEAQIAEREGDLAKVAQIKYGTIQGYQRELNEKKSELDKVQSERRMLKEDVEESDIADVVSSWTGIPVSRMLKGEQEKLIQMESHIRKRVIGQTKAIDAVSNAVRRARSGLQSADRPIGTFIFMGPTGVGKTELAKALAEFIFDSEQAMVRIDMSEYMEKHSVARLIGAPPGYVGYEEGGALTEAVRRRPYAVLLFDEIEKAHPDVFNILLQVLDDGRMTDGHGRTVDFTNTIIIMTSNVGSRFIQEAGVLGKISESSDQALYATGIAQALKDSFKPEFLNRIDEIITFENLSREDIKAIAMIQINGLNRRLASKKIEVELTESAMDFIVDKGYDPAFGARPLKRVIQQHMENRLAMTLLKGDVKDGEKIVFDVEPEGNSLVTMRL</sequence>
<dbReference type="CDD" id="cd19499">
    <property type="entry name" value="RecA-like_ClpB_Hsp104-like"/>
    <property type="match status" value="1"/>
</dbReference>
<dbReference type="OrthoDB" id="9803641at2"/>
<dbReference type="RefSeq" id="WP_080797670.1">
    <property type="nucleotide sequence ID" value="NZ_LT828540.1"/>
</dbReference>
<comment type="function">
    <text evidence="11">Part of a stress-induced multi-chaperone system, it is involved in the recovery of the cell from heat-induced damage, in cooperation with DnaK, DnaJ and GrpE.</text>
</comment>
<evidence type="ECO:0000256" key="6">
    <source>
        <dbReference type="ARBA" id="ARBA00023054"/>
    </source>
</evidence>
<dbReference type="InterPro" id="IPR036628">
    <property type="entry name" value="Clp_N_dom_sf"/>
</dbReference>
<organism evidence="13 14">
    <name type="scientific">Desulfamplus magnetovallimortis</name>
    <dbReference type="NCBI Taxonomy" id="1246637"/>
    <lineage>
        <taxon>Bacteria</taxon>
        <taxon>Pseudomonadati</taxon>
        <taxon>Thermodesulfobacteriota</taxon>
        <taxon>Desulfobacteria</taxon>
        <taxon>Desulfobacterales</taxon>
        <taxon>Desulfobacteraceae</taxon>
        <taxon>Desulfamplus</taxon>
    </lineage>
</organism>
<dbReference type="InterPro" id="IPR003593">
    <property type="entry name" value="AAA+_ATPase"/>
</dbReference>
<keyword evidence="5 10" id="KW-0067">ATP-binding</keyword>
<dbReference type="NCBIfam" id="TIGR03346">
    <property type="entry name" value="chaperone_ClpB"/>
    <property type="match status" value="1"/>
</dbReference>
<keyword evidence="6 11" id="KW-0175">Coiled coil</keyword>
<dbReference type="PROSITE" id="PS00870">
    <property type="entry name" value="CLPAB_1"/>
    <property type="match status" value="1"/>
</dbReference>
<dbReference type="Pfam" id="PF17871">
    <property type="entry name" value="AAA_lid_9"/>
    <property type="match status" value="1"/>
</dbReference>
<dbReference type="GO" id="GO:0042026">
    <property type="term" value="P:protein refolding"/>
    <property type="evidence" value="ECO:0007669"/>
    <property type="project" value="UniProtKB-UniRule"/>
</dbReference>
<evidence type="ECO:0000256" key="11">
    <source>
        <dbReference type="RuleBase" id="RU362034"/>
    </source>
</evidence>
<dbReference type="SUPFAM" id="SSF52540">
    <property type="entry name" value="P-loop containing nucleoside triphosphate hydrolases"/>
    <property type="match status" value="2"/>
</dbReference>
<protein>
    <recommendedName>
        <fullName evidence="2 11">Chaperone protein ClpB</fullName>
    </recommendedName>
</protein>
<reference evidence="13 14" key="1">
    <citation type="submission" date="2017-03" db="EMBL/GenBank/DDBJ databases">
        <authorList>
            <person name="Afonso C.L."/>
            <person name="Miller P.J."/>
            <person name="Scott M.A."/>
            <person name="Spackman E."/>
            <person name="Goraichik I."/>
            <person name="Dimitrov K.M."/>
            <person name="Suarez D.L."/>
            <person name="Swayne D.E."/>
        </authorList>
    </citation>
    <scope>NUCLEOTIDE SEQUENCE [LARGE SCALE GENOMIC DNA]</scope>
    <source>
        <strain evidence="13">PRJEB14757</strain>
    </source>
</reference>
<dbReference type="GO" id="GO:0005524">
    <property type="term" value="F:ATP binding"/>
    <property type="evidence" value="ECO:0007669"/>
    <property type="project" value="UniProtKB-UniRule"/>
</dbReference>
<keyword evidence="11" id="KW-0963">Cytoplasm</keyword>
<evidence type="ECO:0000256" key="9">
    <source>
        <dbReference type="PROSITE-ProRule" id="PRU01251"/>
    </source>
</evidence>
<evidence type="ECO:0000256" key="2">
    <source>
        <dbReference type="ARBA" id="ARBA00017574"/>
    </source>
</evidence>
<dbReference type="SMART" id="SM00382">
    <property type="entry name" value="AAA"/>
    <property type="match status" value="2"/>
</dbReference>
<dbReference type="InterPro" id="IPR001270">
    <property type="entry name" value="ClpA/B"/>
</dbReference>
<evidence type="ECO:0000259" key="12">
    <source>
        <dbReference type="PROSITE" id="PS51903"/>
    </source>
</evidence>
<dbReference type="InterPro" id="IPR050130">
    <property type="entry name" value="ClpA_ClpB"/>
</dbReference>
<gene>
    <name evidence="11 13" type="primary">clpB</name>
    <name evidence="13" type="ORF">MTBBW1_20017</name>
</gene>
<accession>A0A1W1HBG5</accession>
<dbReference type="InterPro" id="IPR028299">
    <property type="entry name" value="ClpA/B_CS2"/>
</dbReference>
<evidence type="ECO:0000256" key="1">
    <source>
        <dbReference type="ARBA" id="ARBA00008675"/>
    </source>
</evidence>
<feature type="coiled-coil region" evidence="11">
    <location>
        <begin position="464"/>
        <end position="539"/>
    </location>
</feature>
<dbReference type="Pfam" id="PF02861">
    <property type="entry name" value="Clp_N"/>
    <property type="match status" value="1"/>
</dbReference>
<dbReference type="InterPro" id="IPR041546">
    <property type="entry name" value="ClpA/ClpB_AAA_lid"/>
</dbReference>
<dbReference type="InterPro" id="IPR018368">
    <property type="entry name" value="ClpA/B_CS1"/>
</dbReference>
<evidence type="ECO:0000256" key="7">
    <source>
        <dbReference type="ARBA" id="ARBA00023186"/>
    </source>
</evidence>
<evidence type="ECO:0000256" key="3">
    <source>
        <dbReference type="ARBA" id="ARBA00022737"/>
    </source>
</evidence>
<dbReference type="CDD" id="cd00009">
    <property type="entry name" value="AAA"/>
    <property type="match status" value="1"/>
</dbReference>
<evidence type="ECO:0000256" key="10">
    <source>
        <dbReference type="RuleBase" id="RU004432"/>
    </source>
</evidence>
<evidence type="ECO:0000256" key="5">
    <source>
        <dbReference type="ARBA" id="ARBA00022840"/>
    </source>
</evidence>
<evidence type="ECO:0000313" key="13">
    <source>
        <dbReference type="EMBL" id="SLM29820.1"/>
    </source>
</evidence>
<dbReference type="FunFam" id="3.40.50.300:FF:000010">
    <property type="entry name" value="Chaperone clpB 1, putative"/>
    <property type="match status" value="1"/>
</dbReference>
<dbReference type="InterPro" id="IPR017730">
    <property type="entry name" value="Chaperonin_ClpB"/>
</dbReference>
<evidence type="ECO:0000313" key="14">
    <source>
        <dbReference type="Proteomes" id="UP000191931"/>
    </source>
</evidence>
<dbReference type="PRINTS" id="PR00300">
    <property type="entry name" value="CLPPROTEASEA"/>
</dbReference>
<name>A0A1W1HBG5_9BACT</name>
<proteinExistence type="inferred from homology"/>
<dbReference type="Gene3D" id="3.40.50.300">
    <property type="entry name" value="P-loop containing nucleotide triphosphate hydrolases"/>
    <property type="match status" value="3"/>
</dbReference>
<dbReference type="PANTHER" id="PTHR11638">
    <property type="entry name" value="ATP-DEPENDENT CLP PROTEASE"/>
    <property type="match status" value="1"/>
</dbReference>
<dbReference type="FunFam" id="3.40.50.300:FF:000120">
    <property type="entry name" value="ATP-dependent chaperone ClpB"/>
    <property type="match status" value="1"/>
</dbReference>
<dbReference type="InterPro" id="IPR004176">
    <property type="entry name" value="Clp_R_N"/>
</dbReference>
<keyword evidence="7 10" id="KW-0143">Chaperone</keyword>
<dbReference type="Pfam" id="PF00004">
    <property type="entry name" value="AAA"/>
    <property type="match status" value="1"/>
</dbReference>
<dbReference type="Pfam" id="PF07724">
    <property type="entry name" value="AAA_2"/>
    <property type="match status" value="1"/>
</dbReference>
<dbReference type="FunFam" id="3.40.50.300:FF:000025">
    <property type="entry name" value="ATP-dependent Clp protease subunit"/>
    <property type="match status" value="1"/>
</dbReference>
<dbReference type="PROSITE" id="PS00871">
    <property type="entry name" value="CLPAB_2"/>
    <property type="match status" value="1"/>
</dbReference>
<dbReference type="Proteomes" id="UP000191931">
    <property type="component" value="Unassembled WGS sequence"/>
</dbReference>
<comment type="similarity">
    <text evidence="1 10">Belongs to the ClpA/ClpB family.</text>
</comment>
<keyword evidence="14" id="KW-1185">Reference proteome</keyword>
<evidence type="ECO:0000256" key="4">
    <source>
        <dbReference type="ARBA" id="ARBA00022741"/>
    </source>
</evidence>
<dbReference type="Pfam" id="PF10431">
    <property type="entry name" value="ClpB_D2-small"/>
    <property type="match status" value="1"/>
</dbReference>
<dbReference type="PROSITE" id="PS51903">
    <property type="entry name" value="CLP_R"/>
    <property type="match status" value="1"/>
</dbReference>
<feature type="domain" description="Clp R" evidence="12">
    <location>
        <begin position="3"/>
        <end position="145"/>
    </location>
</feature>
<keyword evidence="4 10" id="KW-0547">Nucleotide-binding</keyword>
<dbReference type="GO" id="GO:0016887">
    <property type="term" value="F:ATP hydrolysis activity"/>
    <property type="evidence" value="ECO:0007669"/>
    <property type="project" value="InterPro"/>
</dbReference>
<comment type="subunit">
    <text evidence="11">Homohexamer; The oligomerization is ATP-dependent.</text>
</comment>
<keyword evidence="11" id="KW-0346">Stress response</keyword>
<dbReference type="SMART" id="SM01086">
    <property type="entry name" value="ClpB_D2-small"/>
    <property type="match status" value="1"/>
</dbReference>
<comment type="subcellular location">
    <subcellularLocation>
        <location evidence="11">Cytoplasm</location>
    </subcellularLocation>
</comment>
<dbReference type="STRING" id="1246637.MTBBW1_20017"/>
<dbReference type="GO" id="GO:0034605">
    <property type="term" value="P:cellular response to heat"/>
    <property type="evidence" value="ECO:0007669"/>
    <property type="project" value="TreeGrafter"/>
</dbReference>
<dbReference type="InterPro" id="IPR027417">
    <property type="entry name" value="P-loop_NTPase"/>
</dbReference>
<dbReference type="InterPro" id="IPR019489">
    <property type="entry name" value="Clp_ATPase_C"/>
</dbReference>
<dbReference type="EMBL" id="FWEV01000112">
    <property type="protein sequence ID" value="SLM29820.1"/>
    <property type="molecule type" value="Genomic_DNA"/>
</dbReference>
<dbReference type="InterPro" id="IPR003959">
    <property type="entry name" value="ATPase_AAA_core"/>
</dbReference>
<dbReference type="GO" id="GO:0005737">
    <property type="term" value="C:cytoplasm"/>
    <property type="evidence" value="ECO:0007669"/>
    <property type="project" value="UniProtKB-SubCell"/>
</dbReference>
<dbReference type="Gene3D" id="1.10.1780.10">
    <property type="entry name" value="Clp, N-terminal domain"/>
    <property type="match status" value="1"/>
</dbReference>
<dbReference type="FunFam" id="1.10.8.60:FF:000017">
    <property type="entry name" value="ATP-dependent chaperone ClpB"/>
    <property type="match status" value="1"/>
</dbReference>
<evidence type="ECO:0000256" key="8">
    <source>
        <dbReference type="ARBA" id="ARBA00026057"/>
    </source>
</evidence>
<dbReference type="AlphaFoldDB" id="A0A1W1HBG5"/>
<comment type="subunit">
    <text evidence="8">Homohexamer. The oligomerization is ATP-dependent.</text>
</comment>